<dbReference type="EMBL" id="MU167373">
    <property type="protein sequence ID" value="KAG0141734.1"/>
    <property type="molecule type" value="Genomic_DNA"/>
</dbReference>
<organism evidence="1 2">
    <name type="scientific">Cronartium quercuum f. sp. fusiforme G11</name>
    <dbReference type="NCBI Taxonomy" id="708437"/>
    <lineage>
        <taxon>Eukaryota</taxon>
        <taxon>Fungi</taxon>
        <taxon>Dikarya</taxon>
        <taxon>Basidiomycota</taxon>
        <taxon>Pucciniomycotina</taxon>
        <taxon>Pucciniomycetes</taxon>
        <taxon>Pucciniales</taxon>
        <taxon>Coleosporiaceae</taxon>
        <taxon>Cronartium</taxon>
    </lineage>
</organism>
<sequence>MRSENVTNEDASLRLYEKFLLLIRGVQVRKFRAVCLDWVLHPQVGSPDPDAIRWHRQSLQAARPELAETVYSGLYQSGTARFLLVSVLGSARKPNSVCYKIYARVTDSSKVFKTFEQPKTPT</sequence>
<dbReference type="AlphaFoldDB" id="A0A9P6N8V0"/>
<reference evidence="1" key="1">
    <citation type="submission" date="2013-11" db="EMBL/GenBank/DDBJ databases">
        <title>Genome sequence of the fusiform rust pathogen reveals effectors for host alternation and coevolution with pine.</title>
        <authorList>
            <consortium name="DOE Joint Genome Institute"/>
            <person name="Smith K."/>
            <person name="Pendleton A."/>
            <person name="Kubisiak T."/>
            <person name="Anderson C."/>
            <person name="Salamov A."/>
            <person name="Aerts A."/>
            <person name="Riley R."/>
            <person name="Clum A."/>
            <person name="Lindquist E."/>
            <person name="Ence D."/>
            <person name="Campbell M."/>
            <person name="Kronenberg Z."/>
            <person name="Feau N."/>
            <person name="Dhillon B."/>
            <person name="Hamelin R."/>
            <person name="Burleigh J."/>
            <person name="Smith J."/>
            <person name="Yandell M."/>
            <person name="Nelson C."/>
            <person name="Grigoriev I."/>
            <person name="Davis J."/>
        </authorList>
    </citation>
    <scope>NUCLEOTIDE SEQUENCE</scope>
    <source>
        <strain evidence="1">G11</strain>
    </source>
</reference>
<evidence type="ECO:0000313" key="2">
    <source>
        <dbReference type="Proteomes" id="UP000886653"/>
    </source>
</evidence>
<proteinExistence type="predicted"/>
<evidence type="ECO:0000313" key="1">
    <source>
        <dbReference type="EMBL" id="KAG0141734.1"/>
    </source>
</evidence>
<comment type="caution">
    <text evidence="1">The sequence shown here is derived from an EMBL/GenBank/DDBJ whole genome shotgun (WGS) entry which is preliminary data.</text>
</comment>
<accession>A0A9P6N8V0</accession>
<protein>
    <submittedName>
        <fullName evidence="1">Uncharacterized protein</fullName>
    </submittedName>
</protein>
<gene>
    <name evidence="1" type="ORF">CROQUDRAFT_110295</name>
</gene>
<name>A0A9P6N8V0_9BASI</name>
<keyword evidence="2" id="KW-1185">Reference proteome</keyword>
<dbReference type="Proteomes" id="UP000886653">
    <property type="component" value="Unassembled WGS sequence"/>
</dbReference>